<evidence type="ECO:0000256" key="2">
    <source>
        <dbReference type="ARBA" id="ARBA00022516"/>
    </source>
</evidence>
<dbReference type="HAMAP" id="MF_01043">
    <property type="entry name" value="PlsY"/>
    <property type="match status" value="1"/>
</dbReference>
<dbReference type="Pfam" id="PF02660">
    <property type="entry name" value="G3P_acyltransf"/>
    <property type="match status" value="1"/>
</dbReference>
<evidence type="ECO:0000256" key="3">
    <source>
        <dbReference type="ARBA" id="ARBA00022679"/>
    </source>
</evidence>
<dbReference type="UniPathway" id="UPA00085"/>
<dbReference type="AlphaFoldDB" id="A0A5B8VAM4"/>
<feature type="transmembrane region" description="Helical" evidence="10">
    <location>
        <begin position="52"/>
        <end position="77"/>
    </location>
</feature>
<keyword evidence="11" id="KW-0012">Acyltransferase</keyword>
<dbReference type="OrthoDB" id="9777124at2"/>
<dbReference type="Proteomes" id="UP000321533">
    <property type="component" value="Chromosome"/>
</dbReference>
<organism evidence="11 12">
    <name type="scientific">Panacibacter ginsenosidivorans</name>
    <dbReference type="NCBI Taxonomy" id="1813871"/>
    <lineage>
        <taxon>Bacteria</taxon>
        <taxon>Pseudomonadati</taxon>
        <taxon>Bacteroidota</taxon>
        <taxon>Chitinophagia</taxon>
        <taxon>Chitinophagales</taxon>
        <taxon>Chitinophagaceae</taxon>
        <taxon>Panacibacter</taxon>
    </lineage>
</organism>
<keyword evidence="3 10" id="KW-0808">Transferase</keyword>
<keyword evidence="4 10" id="KW-0812">Transmembrane</keyword>
<keyword evidence="5 10" id="KW-1133">Transmembrane helix</keyword>
<evidence type="ECO:0000313" key="11">
    <source>
        <dbReference type="EMBL" id="QEC68494.1"/>
    </source>
</evidence>
<evidence type="ECO:0000256" key="1">
    <source>
        <dbReference type="ARBA" id="ARBA00022475"/>
    </source>
</evidence>
<sequence>MNEFLLIILAYLIGSIPTAVWVSKRFFGIDIRDYGSGNAGATNTFRVLGSKWGTIVMIVDMAKGIAAALLCFLLPYYANINNEWDRTNLMIGLGLAAVIGHIFPIWAGFRGGKGVATLFGMIVAIQPLVAVCCVGVFLLVLYLTRFVSLSSILAGISFAIFILFIFNDDVTLYRIFSVAVALLVILTHQKNINRILNGTESKVPILKHRDRRRQRRRNR</sequence>
<dbReference type="GO" id="GO:0005886">
    <property type="term" value="C:plasma membrane"/>
    <property type="evidence" value="ECO:0007669"/>
    <property type="project" value="UniProtKB-SubCell"/>
</dbReference>
<reference evidence="11 12" key="1">
    <citation type="journal article" date="2016" name="Int. J. Syst. Evol. Microbiol.">
        <title>Panacibacter ginsenosidivorans gen. nov., sp. nov., with ginsenoside converting activity isolated from soil of a ginseng field.</title>
        <authorList>
            <person name="Siddiqi M.Z."/>
            <person name="Muhammad Shafi S."/>
            <person name="Choi K.D."/>
            <person name="Im W.T."/>
        </authorList>
    </citation>
    <scope>NUCLEOTIDE SEQUENCE [LARGE SCALE GENOMIC DNA]</scope>
    <source>
        <strain evidence="11 12">Gsoil1550</strain>
    </source>
</reference>
<gene>
    <name evidence="10 11" type="primary">plsY</name>
    <name evidence="11" type="ORF">FRZ67_14700</name>
</gene>
<keyword evidence="12" id="KW-1185">Reference proteome</keyword>
<feature type="transmembrane region" description="Helical" evidence="10">
    <location>
        <begin position="172"/>
        <end position="188"/>
    </location>
</feature>
<evidence type="ECO:0000313" key="12">
    <source>
        <dbReference type="Proteomes" id="UP000321533"/>
    </source>
</evidence>
<feature type="transmembrane region" description="Helical" evidence="10">
    <location>
        <begin position="115"/>
        <end position="139"/>
    </location>
</feature>
<dbReference type="NCBIfam" id="TIGR00023">
    <property type="entry name" value="glycerol-3-phosphate 1-O-acyltransferase PlsY"/>
    <property type="match status" value="1"/>
</dbReference>
<dbReference type="GO" id="GO:0043772">
    <property type="term" value="F:acyl-phosphate glycerol-3-phosphate acyltransferase activity"/>
    <property type="evidence" value="ECO:0007669"/>
    <property type="project" value="UniProtKB-UniRule"/>
</dbReference>
<comment type="subcellular location">
    <subcellularLocation>
        <location evidence="10">Cell membrane</location>
        <topology evidence="10">Multi-pass membrane protein</topology>
    </subcellularLocation>
</comment>
<proteinExistence type="inferred from homology"/>
<accession>A0A5B8VAM4</accession>
<evidence type="ECO:0000256" key="10">
    <source>
        <dbReference type="HAMAP-Rule" id="MF_01043"/>
    </source>
</evidence>
<evidence type="ECO:0000256" key="8">
    <source>
        <dbReference type="ARBA" id="ARBA00023209"/>
    </source>
</evidence>
<keyword evidence="2 10" id="KW-0444">Lipid biosynthesis</keyword>
<keyword evidence="9 10" id="KW-1208">Phospholipid metabolism</keyword>
<dbReference type="RefSeq" id="WP_147190556.1">
    <property type="nucleotide sequence ID" value="NZ_CP042435.1"/>
</dbReference>
<feature type="transmembrane region" description="Helical" evidence="10">
    <location>
        <begin position="89"/>
        <end position="109"/>
    </location>
</feature>
<feature type="transmembrane region" description="Helical" evidence="10">
    <location>
        <begin position="146"/>
        <end position="166"/>
    </location>
</feature>
<comment type="similarity">
    <text evidence="10">Belongs to the PlsY family.</text>
</comment>
<dbReference type="GO" id="GO:0008654">
    <property type="term" value="P:phospholipid biosynthetic process"/>
    <property type="evidence" value="ECO:0007669"/>
    <property type="project" value="UniProtKB-UniRule"/>
</dbReference>
<keyword evidence="7 10" id="KW-0472">Membrane</keyword>
<comment type="pathway">
    <text evidence="10">Lipid metabolism; phospholipid metabolism.</text>
</comment>
<name>A0A5B8VAM4_9BACT</name>
<dbReference type="KEGG" id="pgin:FRZ67_14700"/>
<evidence type="ECO:0000256" key="9">
    <source>
        <dbReference type="ARBA" id="ARBA00023264"/>
    </source>
</evidence>
<protein>
    <recommendedName>
        <fullName evidence="10">Glycerol-3-phosphate acyltransferase</fullName>
    </recommendedName>
    <alternativeName>
        <fullName evidence="10">Acyl-PO4 G3P acyltransferase</fullName>
    </alternativeName>
    <alternativeName>
        <fullName evidence="10">Acyl-phosphate--glycerol-3-phosphate acyltransferase</fullName>
    </alternativeName>
    <alternativeName>
        <fullName evidence="10">G3P acyltransferase</fullName>
        <shortName evidence="10">GPAT</shortName>
        <ecNumber evidence="10">2.3.1.275</ecNumber>
    </alternativeName>
    <alternativeName>
        <fullName evidence="10">Lysophosphatidic acid synthase</fullName>
        <shortName evidence="10">LPA synthase</shortName>
    </alternativeName>
</protein>
<evidence type="ECO:0000256" key="5">
    <source>
        <dbReference type="ARBA" id="ARBA00022989"/>
    </source>
</evidence>
<keyword evidence="1 10" id="KW-1003">Cell membrane</keyword>
<comment type="function">
    <text evidence="10">Catalyzes the transfer of an acyl group from acyl-phosphate (acyl-PO(4)) to glycerol-3-phosphate (G3P) to form lysophosphatidic acid (LPA). This enzyme utilizes acyl-phosphate as fatty acyl donor, but not acyl-CoA or acyl-ACP.</text>
</comment>
<evidence type="ECO:0000256" key="7">
    <source>
        <dbReference type="ARBA" id="ARBA00023136"/>
    </source>
</evidence>
<dbReference type="EC" id="2.3.1.275" evidence="10"/>
<dbReference type="InterPro" id="IPR003811">
    <property type="entry name" value="G3P_acylTferase_PlsY"/>
</dbReference>
<keyword evidence="6 10" id="KW-0443">Lipid metabolism</keyword>
<dbReference type="PANTHER" id="PTHR30309:SF0">
    <property type="entry name" value="GLYCEROL-3-PHOSPHATE ACYLTRANSFERASE-RELATED"/>
    <property type="match status" value="1"/>
</dbReference>
<dbReference type="PANTHER" id="PTHR30309">
    <property type="entry name" value="INNER MEMBRANE PROTEIN YGIH"/>
    <property type="match status" value="1"/>
</dbReference>
<dbReference type="EMBL" id="CP042435">
    <property type="protein sequence ID" value="QEC68494.1"/>
    <property type="molecule type" value="Genomic_DNA"/>
</dbReference>
<evidence type="ECO:0000256" key="6">
    <source>
        <dbReference type="ARBA" id="ARBA00023098"/>
    </source>
</evidence>
<dbReference type="SMART" id="SM01207">
    <property type="entry name" value="G3P_acyltransf"/>
    <property type="match status" value="1"/>
</dbReference>
<comment type="catalytic activity">
    <reaction evidence="10">
        <text>an acyl phosphate + sn-glycerol 3-phosphate = a 1-acyl-sn-glycero-3-phosphate + phosphate</text>
        <dbReference type="Rhea" id="RHEA:34075"/>
        <dbReference type="ChEBI" id="CHEBI:43474"/>
        <dbReference type="ChEBI" id="CHEBI:57597"/>
        <dbReference type="ChEBI" id="CHEBI:57970"/>
        <dbReference type="ChEBI" id="CHEBI:59918"/>
        <dbReference type="EC" id="2.3.1.275"/>
    </reaction>
</comment>
<comment type="subunit">
    <text evidence="10">Probably interacts with PlsX.</text>
</comment>
<evidence type="ECO:0000256" key="4">
    <source>
        <dbReference type="ARBA" id="ARBA00022692"/>
    </source>
</evidence>
<keyword evidence="8 10" id="KW-0594">Phospholipid biosynthesis</keyword>